<protein>
    <submittedName>
        <fullName evidence="1">DNA polymerase-3 subunit delta</fullName>
    </submittedName>
</protein>
<evidence type="ECO:0000313" key="2">
    <source>
        <dbReference type="Proteomes" id="UP000198393"/>
    </source>
</evidence>
<accession>A0A239EZ90</accession>
<dbReference type="Proteomes" id="UP000198393">
    <property type="component" value="Unassembled WGS sequence"/>
</dbReference>
<dbReference type="OrthoDB" id="9811073at2"/>
<organism evidence="1 2">
    <name type="scientific">Ekhidna lutea</name>
    <dbReference type="NCBI Taxonomy" id="447679"/>
    <lineage>
        <taxon>Bacteria</taxon>
        <taxon>Pseudomonadati</taxon>
        <taxon>Bacteroidota</taxon>
        <taxon>Cytophagia</taxon>
        <taxon>Cytophagales</taxon>
        <taxon>Reichenbachiellaceae</taxon>
        <taxon>Ekhidna</taxon>
    </lineage>
</organism>
<gene>
    <name evidence="1" type="ORF">SAMN05421640_0399</name>
</gene>
<dbReference type="InterPro" id="IPR027417">
    <property type="entry name" value="P-loop_NTPase"/>
</dbReference>
<dbReference type="Gene3D" id="3.40.50.300">
    <property type="entry name" value="P-loop containing nucleotide triphosphate hydrolases"/>
    <property type="match status" value="1"/>
</dbReference>
<proteinExistence type="predicted"/>
<keyword evidence="2" id="KW-1185">Reference proteome</keyword>
<name>A0A239EZ90_EKHLU</name>
<dbReference type="PANTHER" id="PTHR11669:SF8">
    <property type="entry name" value="DNA POLYMERASE III SUBUNIT DELTA"/>
    <property type="match status" value="1"/>
</dbReference>
<dbReference type="InterPro" id="IPR050238">
    <property type="entry name" value="DNA_Rep/Repair_Clamp_Loader"/>
</dbReference>
<evidence type="ECO:0000313" key="1">
    <source>
        <dbReference type="EMBL" id="SNS49781.1"/>
    </source>
</evidence>
<reference evidence="1 2" key="1">
    <citation type="submission" date="2017-06" db="EMBL/GenBank/DDBJ databases">
        <authorList>
            <person name="Kim H.J."/>
            <person name="Triplett B.A."/>
        </authorList>
    </citation>
    <scope>NUCLEOTIDE SEQUENCE [LARGE SCALE GENOMIC DNA]</scope>
    <source>
        <strain evidence="1 2">DSM 19307</strain>
    </source>
</reference>
<dbReference type="EMBL" id="FZPD01000001">
    <property type="protein sequence ID" value="SNS49781.1"/>
    <property type="molecule type" value="Genomic_DNA"/>
</dbReference>
<dbReference type="GO" id="GO:0006261">
    <property type="term" value="P:DNA-templated DNA replication"/>
    <property type="evidence" value="ECO:0007669"/>
    <property type="project" value="TreeGrafter"/>
</dbReference>
<dbReference type="Pfam" id="PF13177">
    <property type="entry name" value="DNA_pol3_delta2"/>
    <property type="match status" value="1"/>
</dbReference>
<dbReference type="PANTHER" id="PTHR11669">
    <property type="entry name" value="REPLICATION FACTOR C / DNA POLYMERASE III GAMMA-TAU SUBUNIT"/>
    <property type="match status" value="1"/>
</dbReference>
<dbReference type="AlphaFoldDB" id="A0A239EZ90"/>
<dbReference type="SUPFAM" id="SSF52540">
    <property type="entry name" value="P-loop containing nucleoside triphosphate hydrolases"/>
    <property type="match status" value="1"/>
</dbReference>
<dbReference type="RefSeq" id="WP_089355170.1">
    <property type="nucleotide sequence ID" value="NZ_FZPD01000001.1"/>
</dbReference>
<sequence length="371" mass="41669">MQFSEIPGLEDLKKQLISAHQRGKVAHAQLFAGRPGTAVLPMALAYAGYLMCENKSETDSCGTCPNCVRIKKLVHPDLHLHFPKISAAESKYDKVLAEAIPRFREFVIESPFGDLEAWTRKYGQENKNLLISREDSRQMLKNVSMRSVEGGYKILLIWIPELMNPSSANAILKILEEPPEQTLYLLVSYNYDNLLATITSRTQLVNVSPNTTEEVEQYLSQKDVDQNKATQAAKLSEGKIGLAMHLAEVGESQEHEDFQQWMLECWNKNLTGLVHRSEDFSKSGKAAQKSTLNFANALVRNAVVHASGQKPSTFSESEASFIGKFSNKLGFEKLEKVYMLTNEAMIHLERNSNPRITHLNLSLDITRVLNG</sequence>